<dbReference type="Proteomes" id="UP000499080">
    <property type="component" value="Unassembled WGS sequence"/>
</dbReference>
<dbReference type="AlphaFoldDB" id="A0A4Y2SVR9"/>
<protein>
    <submittedName>
        <fullName evidence="2">Uncharacterized protein</fullName>
    </submittedName>
</protein>
<name>A0A4Y2SVR9_ARAVE</name>
<evidence type="ECO:0000313" key="3">
    <source>
        <dbReference type="Proteomes" id="UP000499080"/>
    </source>
</evidence>
<evidence type="ECO:0000313" key="2">
    <source>
        <dbReference type="EMBL" id="GBN92478.1"/>
    </source>
</evidence>
<feature type="region of interest" description="Disordered" evidence="1">
    <location>
        <begin position="1"/>
        <end position="22"/>
    </location>
</feature>
<sequence length="86" mass="9358">MSLDQSPCPTVEEGGGTDSPMCPLSLMNDGPCILDFYSGKREGKLRGKEVKVKGKNSANAEEFFTQFISTVSVSWRKAKQEVAVRG</sequence>
<accession>A0A4Y2SVR9</accession>
<evidence type="ECO:0000256" key="1">
    <source>
        <dbReference type="SAM" id="MobiDB-lite"/>
    </source>
</evidence>
<comment type="caution">
    <text evidence="2">The sequence shown here is derived from an EMBL/GenBank/DDBJ whole genome shotgun (WGS) entry which is preliminary data.</text>
</comment>
<organism evidence="2 3">
    <name type="scientific">Araneus ventricosus</name>
    <name type="common">Orbweaver spider</name>
    <name type="synonym">Epeira ventricosa</name>
    <dbReference type="NCBI Taxonomy" id="182803"/>
    <lineage>
        <taxon>Eukaryota</taxon>
        <taxon>Metazoa</taxon>
        <taxon>Ecdysozoa</taxon>
        <taxon>Arthropoda</taxon>
        <taxon>Chelicerata</taxon>
        <taxon>Arachnida</taxon>
        <taxon>Araneae</taxon>
        <taxon>Araneomorphae</taxon>
        <taxon>Entelegynae</taxon>
        <taxon>Araneoidea</taxon>
        <taxon>Araneidae</taxon>
        <taxon>Araneus</taxon>
    </lineage>
</organism>
<reference evidence="2 3" key="1">
    <citation type="journal article" date="2019" name="Sci. Rep.">
        <title>Orb-weaving spider Araneus ventricosus genome elucidates the spidroin gene catalogue.</title>
        <authorList>
            <person name="Kono N."/>
            <person name="Nakamura H."/>
            <person name="Ohtoshi R."/>
            <person name="Moran D.A.P."/>
            <person name="Shinohara A."/>
            <person name="Yoshida Y."/>
            <person name="Fujiwara M."/>
            <person name="Mori M."/>
            <person name="Tomita M."/>
            <person name="Arakawa K."/>
        </authorList>
    </citation>
    <scope>NUCLEOTIDE SEQUENCE [LARGE SCALE GENOMIC DNA]</scope>
</reference>
<gene>
    <name evidence="2" type="ORF">AVEN_27479_1</name>
</gene>
<keyword evidence="3" id="KW-1185">Reference proteome</keyword>
<proteinExistence type="predicted"/>
<dbReference type="EMBL" id="BGPR01024403">
    <property type="protein sequence ID" value="GBN92478.1"/>
    <property type="molecule type" value="Genomic_DNA"/>
</dbReference>